<dbReference type="InterPro" id="IPR016776">
    <property type="entry name" value="ApeP-like_dehydratase"/>
</dbReference>
<dbReference type="AlphaFoldDB" id="A0A167JC14"/>
<evidence type="ECO:0000313" key="2">
    <source>
        <dbReference type="Proteomes" id="UP000077013"/>
    </source>
</evidence>
<dbReference type="Proteomes" id="UP000077013">
    <property type="component" value="Unassembled WGS sequence"/>
</dbReference>
<evidence type="ECO:0008006" key="3">
    <source>
        <dbReference type="Google" id="ProtNLM"/>
    </source>
</evidence>
<protein>
    <recommendedName>
        <fullName evidence="3">FabZ</fullName>
    </recommendedName>
</protein>
<name>A0A167JC14_9FLAO</name>
<dbReference type="Gene3D" id="3.10.129.10">
    <property type="entry name" value="Hotdog Thioesterase"/>
    <property type="match status" value="1"/>
</dbReference>
<dbReference type="SUPFAM" id="SSF54637">
    <property type="entry name" value="Thioesterase/thiol ester dehydrase-isomerase"/>
    <property type="match status" value="1"/>
</dbReference>
<dbReference type="STRING" id="1763537.ULVI_07290"/>
<dbReference type="InterPro" id="IPR029069">
    <property type="entry name" value="HotDog_dom_sf"/>
</dbReference>
<dbReference type="EMBL" id="LRXL01000026">
    <property type="protein sequence ID" value="OAB80528.1"/>
    <property type="molecule type" value="Genomic_DNA"/>
</dbReference>
<keyword evidence="2" id="KW-1185">Reference proteome</keyword>
<sequence>MNLLKEEIRDSELIEKLIPQKAPIVMVDKLLYYDESKVISGLTISNKNMFVEKGHFTEPGLIEHMAQTVALFTGYHFYINNKKAPEGYIGAIKGVTIYSLPKIEENLETEVVILQEIMGVTLVKGVTRCNGVEICSAEMKTVLKTEV</sequence>
<evidence type="ECO:0000313" key="1">
    <source>
        <dbReference type="EMBL" id="OAB80528.1"/>
    </source>
</evidence>
<organism evidence="1 2">
    <name type="scientific">Cochleicola gelatinilyticus</name>
    <dbReference type="NCBI Taxonomy" id="1763537"/>
    <lineage>
        <taxon>Bacteria</taxon>
        <taxon>Pseudomonadati</taxon>
        <taxon>Bacteroidota</taxon>
        <taxon>Flavobacteriia</taxon>
        <taxon>Flavobacteriales</taxon>
        <taxon>Flavobacteriaceae</taxon>
        <taxon>Cochleicola</taxon>
    </lineage>
</organism>
<dbReference type="RefSeq" id="WP_068591186.1">
    <property type="nucleotide sequence ID" value="NZ_LRXL01000026.1"/>
</dbReference>
<accession>A0A167JC14</accession>
<comment type="caution">
    <text evidence="1">The sequence shown here is derived from an EMBL/GenBank/DDBJ whole genome shotgun (WGS) entry which is preliminary data.</text>
</comment>
<gene>
    <name evidence="1" type="ORF">ULVI_07290</name>
</gene>
<dbReference type="Pfam" id="PF22817">
    <property type="entry name" value="ApeP-like"/>
    <property type="match status" value="1"/>
</dbReference>
<reference evidence="1 2" key="1">
    <citation type="submission" date="2016-02" db="EMBL/GenBank/DDBJ databases">
        <title>Ulvibacter sp. LPB0005, isolated from Thais luteostoma.</title>
        <authorList>
            <person name="Shin S.-K."/>
            <person name="Yi H."/>
        </authorList>
    </citation>
    <scope>NUCLEOTIDE SEQUENCE [LARGE SCALE GENOMIC DNA]</scope>
    <source>
        <strain evidence="1 2">LPB0005</strain>
    </source>
</reference>
<proteinExistence type="predicted"/>
<dbReference type="OrthoDB" id="826697at2"/>